<dbReference type="Pfam" id="PF18545">
    <property type="entry name" value="HalOD1"/>
    <property type="match status" value="1"/>
</dbReference>
<organism evidence="2 3">
    <name type="scientific">Halomicrobium zhouii</name>
    <dbReference type="NCBI Taxonomy" id="767519"/>
    <lineage>
        <taxon>Archaea</taxon>
        <taxon>Methanobacteriati</taxon>
        <taxon>Methanobacteriota</taxon>
        <taxon>Stenosarchaea group</taxon>
        <taxon>Halobacteria</taxon>
        <taxon>Halobacteriales</taxon>
        <taxon>Haloarculaceae</taxon>
        <taxon>Halomicrobium</taxon>
    </lineage>
</organism>
<accession>A0A1I6M7N4</accession>
<dbReference type="InterPro" id="IPR040624">
    <property type="entry name" value="HalOD1"/>
</dbReference>
<keyword evidence="3" id="KW-1185">Reference proteome</keyword>
<dbReference type="Proteomes" id="UP000199062">
    <property type="component" value="Unassembled WGS sequence"/>
</dbReference>
<gene>
    <name evidence="2" type="ORF">SAMN05216559_3885</name>
</gene>
<dbReference type="AlphaFoldDB" id="A0A1I6M7N4"/>
<evidence type="ECO:0000313" key="3">
    <source>
        <dbReference type="Proteomes" id="UP000199062"/>
    </source>
</evidence>
<evidence type="ECO:0000259" key="1">
    <source>
        <dbReference type="Pfam" id="PF18545"/>
    </source>
</evidence>
<evidence type="ECO:0000313" key="2">
    <source>
        <dbReference type="EMBL" id="SFS11522.1"/>
    </source>
</evidence>
<protein>
    <recommendedName>
        <fullName evidence="1">Halobacterial output domain-containing protein</fullName>
    </recommendedName>
</protein>
<proteinExistence type="predicted"/>
<reference evidence="2 3" key="1">
    <citation type="submission" date="2016-10" db="EMBL/GenBank/DDBJ databases">
        <authorList>
            <person name="de Groot N.N."/>
        </authorList>
    </citation>
    <scope>NUCLEOTIDE SEQUENCE [LARGE SCALE GENOMIC DNA]</scope>
    <source>
        <strain evidence="2 3">CGMCC 1.10457</strain>
    </source>
</reference>
<dbReference type="RefSeq" id="WP_089819181.1">
    <property type="nucleotide sequence ID" value="NZ_FOZK01000005.1"/>
</dbReference>
<name>A0A1I6M7N4_9EURY</name>
<feature type="domain" description="Halobacterial output" evidence="1">
    <location>
        <begin position="12"/>
        <end position="86"/>
    </location>
</feature>
<dbReference type="OrthoDB" id="218532at2157"/>
<dbReference type="EMBL" id="FOZK01000005">
    <property type="protein sequence ID" value="SFS11522.1"/>
    <property type="molecule type" value="Genomic_DNA"/>
</dbReference>
<sequence length="89" mass="8774">MSTTLGAVETASSESASQAVVAAVAAETGSDPMTLEPLYGVLDPDALDALVAGDGPTTTAPPVRVEFTYAGCAVSVTGSGAVDVTELDR</sequence>